<keyword evidence="3" id="KW-1185">Reference proteome</keyword>
<evidence type="ECO:0000313" key="3">
    <source>
        <dbReference type="Proteomes" id="UP001233535"/>
    </source>
</evidence>
<name>A0ABU1CD33_9GAMM</name>
<accession>A0ABU1CD33</accession>
<feature type="transmembrane region" description="Helical" evidence="1">
    <location>
        <begin position="60"/>
        <end position="81"/>
    </location>
</feature>
<reference evidence="2 3" key="1">
    <citation type="submission" date="2023-04" db="EMBL/GenBank/DDBJ databases">
        <title>Lysobacter sp. strain UC isolated from soil sample.</title>
        <authorList>
            <person name="Choksket S."/>
            <person name="Harshvardhan F."/>
            <person name="Rana R."/>
            <person name="Patil P.B."/>
            <person name="Korpole S."/>
        </authorList>
    </citation>
    <scope>NUCLEOTIDE SEQUENCE [LARGE SCALE GENOMIC DNA]</scope>
    <source>
        <strain evidence="2 3">UC</strain>
    </source>
</reference>
<sequence>MSLVASLVLHNPLELLPLTSAVAAFCTGLAALAMLGGLMTPWFALAYCVGVIGRLQDADLGPATLMLVSSGFGSVALMLLGPGGYSLDALLFGQRIVRIPE</sequence>
<feature type="transmembrane region" description="Helical" evidence="1">
    <location>
        <begin position="20"/>
        <end position="48"/>
    </location>
</feature>
<dbReference type="RefSeq" id="WP_309261120.1">
    <property type="nucleotide sequence ID" value="NZ_JARUHG010000001.1"/>
</dbReference>
<evidence type="ECO:0000313" key="2">
    <source>
        <dbReference type="EMBL" id="MDR0181957.1"/>
    </source>
</evidence>
<keyword evidence="1" id="KW-0472">Membrane</keyword>
<dbReference type="Proteomes" id="UP001233535">
    <property type="component" value="Unassembled WGS sequence"/>
</dbReference>
<keyword evidence="1" id="KW-1133">Transmembrane helix</keyword>
<evidence type="ECO:0000256" key="1">
    <source>
        <dbReference type="SAM" id="Phobius"/>
    </source>
</evidence>
<protein>
    <submittedName>
        <fullName evidence="2">Uncharacterized protein</fullName>
    </submittedName>
</protein>
<gene>
    <name evidence="2" type="ORF">P8609_03095</name>
</gene>
<keyword evidence="1" id="KW-0812">Transmembrane</keyword>
<comment type="caution">
    <text evidence="2">The sequence shown here is derived from an EMBL/GenBank/DDBJ whole genome shotgun (WGS) entry which is preliminary data.</text>
</comment>
<dbReference type="EMBL" id="JARUHG010000001">
    <property type="protein sequence ID" value="MDR0181957.1"/>
    <property type="molecule type" value="Genomic_DNA"/>
</dbReference>
<organism evidence="2 3">
    <name type="scientific">Lysobacter arvi</name>
    <dbReference type="NCBI Taxonomy" id="3038776"/>
    <lineage>
        <taxon>Bacteria</taxon>
        <taxon>Pseudomonadati</taxon>
        <taxon>Pseudomonadota</taxon>
        <taxon>Gammaproteobacteria</taxon>
        <taxon>Lysobacterales</taxon>
        <taxon>Lysobacteraceae</taxon>
        <taxon>Lysobacter</taxon>
    </lineage>
</organism>
<proteinExistence type="predicted"/>